<accession>A0A9K3H1K7</accession>
<organism evidence="1 2">
    <name type="scientific">Helianthus annuus</name>
    <name type="common">Common sunflower</name>
    <dbReference type="NCBI Taxonomy" id="4232"/>
    <lineage>
        <taxon>Eukaryota</taxon>
        <taxon>Viridiplantae</taxon>
        <taxon>Streptophyta</taxon>
        <taxon>Embryophyta</taxon>
        <taxon>Tracheophyta</taxon>
        <taxon>Spermatophyta</taxon>
        <taxon>Magnoliopsida</taxon>
        <taxon>eudicotyledons</taxon>
        <taxon>Gunneridae</taxon>
        <taxon>Pentapetalae</taxon>
        <taxon>asterids</taxon>
        <taxon>campanulids</taxon>
        <taxon>Asterales</taxon>
        <taxon>Asteraceae</taxon>
        <taxon>Asteroideae</taxon>
        <taxon>Heliantheae alliance</taxon>
        <taxon>Heliantheae</taxon>
        <taxon>Helianthus</taxon>
    </lineage>
</organism>
<dbReference type="Proteomes" id="UP000215914">
    <property type="component" value="Unassembled WGS sequence"/>
</dbReference>
<proteinExistence type="predicted"/>
<dbReference type="AlphaFoldDB" id="A0A9K3H1K7"/>
<dbReference type="Gramene" id="mRNA:HanXRQr2_Chr15g0677621">
    <property type="protein sequence ID" value="mRNA:HanXRQr2_Chr15g0677621"/>
    <property type="gene ID" value="HanXRQr2_Chr15g0677621"/>
</dbReference>
<name>A0A9K3H1K7_HELAN</name>
<gene>
    <name evidence="1" type="ORF">HanXRQr2_Chr15g0677621</name>
</gene>
<protein>
    <submittedName>
        <fullName evidence="1">Uncharacterized protein</fullName>
    </submittedName>
</protein>
<reference evidence="1" key="2">
    <citation type="submission" date="2020-06" db="EMBL/GenBank/DDBJ databases">
        <title>Helianthus annuus Genome sequencing and assembly Release 2.</title>
        <authorList>
            <person name="Gouzy J."/>
            <person name="Langlade N."/>
            <person name="Munos S."/>
        </authorList>
    </citation>
    <scope>NUCLEOTIDE SEQUENCE</scope>
    <source>
        <tissue evidence="1">Leaves</tissue>
    </source>
</reference>
<evidence type="ECO:0000313" key="2">
    <source>
        <dbReference type="Proteomes" id="UP000215914"/>
    </source>
</evidence>
<comment type="caution">
    <text evidence="1">The sequence shown here is derived from an EMBL/GenBank/DDBJ whole genome shotgun (WGS) entry which is preliminary data.</text>
</comment>
<keyword evidence="2" id="KW-1185">Reference proteome</keyword>
<sequence>MILYPDDLLTIVLLFFQFFCTLAFSLNTPLLNGGDDGGGGC</sequence>
<reference evidence="1" key="1">
    <citation type="journal article" date="2017" name="Nature">
        <title>The sunflower genome provides insights into oil metabolism, flowering and Asterid evolution.</title>
        <authorList>
            <person name="Badouin H."/>
            <person name="Gouzy J."/>
            <person name="Grassa C.J."/>
            <person name="Murat F."/>
            <person name="Staton S.E."/>
            <person name="Cottret L."/>
            <person name="Lelandais-Briere C."/>
            <person name="Owens G.L."/>
            <person name="Carrere S."/>
            <person name="Mayjonade B."/>
            <person name="Legrand L."/>
            <person name="Gill N."/>
            <person name="Kane N.C."/>
            <person name="Bowers J.E."/>
            <person name="Hubner S."/>
            <person name="Bellec A."/>
            <person name="Berard A."/>
            <person name="Berges H."/>
            <person name="Blanchet N."/>
            <person name="Boniface M.C."/>
            <person name="Brunel D."/>
            <person name="Catrice O."/>
            <person name="Chaidir N."/>
            <person name="Claudel C."/>
            <person name="Donnadieu C."/>
            <person name="Faraut T."/>
            <person name="Fievet G."/>
            <person name="Helmstetter N."/>
            <person name="King M."/>
            <person name="Knapp S.J."/>
            <person name="Lai Z."/>
            <person name="Le Paslier M.C."/>
            <person name="Lippi Y."/>
            <person name="Lorenzon L."/>
            <person name="Mandel J.R."/>
            <person name="Marage G."/>
            <person name="Marchand G."/>
            <person name="Marquand E."/>
            <person name="Bret-Mestries E."/>
            <person name="Morien E."/>
            <person name="Nambeesan S."/>
            <person name="Nguyen T."/>
            <person name="Pegot-Espagnet P."/>
            <person name="Pouilly N."/>
            <person name="Raftis F."/>
            <person name="Sallet E."/>
            <person name="Schiex T."/>
            <person name="Thomas J."/>
            <person name="Vandecasteele C."/>
            <person name="Vares D."/>
            <person name="Vear F."/>
            <person name="Vautrin S."/>
            <person name="Crespi M."/>
            <person name="Mangin B."/>
            <person name="Burke J.M."/>
            <person name="Salse J."/>
            <person name="Munos S."/>
            <person name="Vincourt P."/>
            <person name="Rieseberg L.H."/>
            <person name="Langlade N.B."/>
        </authorList>
    </citation>
    <scope>NUCLEOTIDE SEQUENCE</scope>
    <source>
        <tissue evidence="1">Leaves</tissue>
    </source>
</reference>
<dbReference type="EMBL" id="MNCJ02000330">
    <property type="protein sequence ID" value="KAF5763211.1"/>
    <property type="molecule type" value="Genomic_DNA"/>
</dbReference>
<evidence type="ECO:0000313" key="1">
    <source>
        <dbReference type="EMBL" id="KAF5763211.1"/>
    </source>
</evidence>